<dbReference type="EMBL" id="BARW01042293">
    <property type="protein sequence ID" value="GAJ21456.1"/>
    <property type="molecule type" value="Genomic_DNA"/>
</dbReference>
<gene>
    <name evidence="4" type="ORF">S12H4_62779</name>
</gene>
<dbReference type="PANTHER" id="PTHR11986:SF79">
    <property type="entry name" value="ACETYLORNITHINE AMINOTRANSFERASE, MITOCHONDRIAL"/>
    <property type="match status" value="1"/>
</dbReference>
<accession>X1VUU3</accession>
<dbReference type="InterPro" id="IPR015421">
    <property type="entry name" value="PyrdxlP-dep_Trfase_major"/>
</dbReference>
<dbReference type="InterPro" id="IPR015424">
    <property type="entry name" value="PyrdxlP-dep_Trfase"/>
</dbReference>
<reference evidence="4" key="1">
    <citation type="journal article" date="2014" name="Front. Microbiol.">
        <title>High frequency of phylogenetically diverse reductive dehalogenase-homologous genes in deep subseafloor sedimentary metagenomes.</title>
        <authorList>
            <person name="Kawai M."/>
            <person name="Futagami T."/>
            <person name="Toyoda A."/>
            <person name="Takaki Y."/>
            <person name="Nishi S."/>
            <person name="Hori S."/>
            <person name="Arai W."/>
            <person name="Tsubouchi T."/>
            <person name="Morono Y."/>
            <person name="Uchiyama I."/>
            <person name="Ito T."/>
            <person name="Fujiyama A."/>
            <person name="Inagaki F."/>
            <person name="Takami H."/>
        </authorList>
    </citation>
    <scope>NUCLEOTIDE SEQUENCE</scope>
    <source>
        <strain evidence="4">Expedition CK06-06</strain>
    </source>
</reference>
<keyword evidence="3" id="KW-0808">Transferase</keyword>
<dbReference type="GO" id="GO:0030170">
    <property type="term" value="F:pyridoxal phosphate binding"/>
    <property type="evidence" value="ECO:0007669"/>
    <property type="project" value="InterPro"/>
</dbReference>
<dbReference type="SUPFAM" id="SSF53383">
    <property type="entry name" value="PLP-dependent transferases"/>
    <property type="match status" value="1"/>
</dbReference>
<evidence type="ECO:0000256" key="1">
    <source>
        <dbReference type="ARBA" id="ARBA00001933"/>
    </source>
</evidence>
<protein>
    <recommendedName>
        <fullName evidence="5">Aminotransferase class III-fold pyridoxal phosphate-dependent enzyme</fullName>
    </recommendedName>
</protein>
<comment type="cofactor">
    <cofactor evidence="1">
        <name>pyridoxal 5'-phosphate</name>
        <dbReference type="ChEBI" id="CHEBI:597326"/>
    </cofactor>
</comment>
<keyword evidence="2" id="KW-0032">Aminotransferase</keyword>
<proteinExistence type="predicted"/>
<dbReference type="AlphaFoldDB" id="X1VUU3"/>
<dbReference type="InterPro" id="IPR050103">
    <property type="entry name" value="Class-III_PLP-dep_AT"/>
</dbReference>
<dbReference type="GO" id="GO:0008483">
    <property type="term" value="F:transaminase activity"/>
    <property type="evidence" value="ECO:0007669"/>
    <property type="project" value="UniProtKB-KW"/>
</dbReference>
<evidence type="ECO:0000256" key="3">
    <source>
        <dbReference type="ARBA" id="ARBA00022679"/>
    </source>
</evidence>
<evidence type="ECO:0000256" key="2">
    <source>
        <dbReference type="ARBA" id="ARBA00022576"/>
    </source>
</evidence>
<evidence type="ECO:0008006" key="5">
    <source>
        <dbReference type="Google" id="ProtNLM"/>
    </source>
</evidence>
<dbReference type="Pfam" id="PF00202">
    <property type="entry name" value="Aminotran_3"/>
    <property type="match status" value="1"/>
</dbReference>
<sequence>LNDISSVSKLINENTCAILLEPVQGEGGVYPADKKFMEWLRNICNEKNILLILDEIQTGFGRTGKMFA</sequence>
<dbReference type="Gene3D" id="3.40.640.10">
    <property type="entry name" value="Type I PLP-dependent aspartate aminotransferase-like (Major domain)"/>
    <property type="match status" value="1"/>
</dbReference>
<evidence type="ECO:0000313" key="4">
    <source>
        <dbReference type="EMBL" id="GAJ21456.1"/>
    </source>
</evidence>
<feature type="non-terminal residue" evidence="4">
    <location>
        <position position="68"/>
    </location>
</feature>
<name>X1VUU3_9ZZZZ</name>
<dbReference type="PANTHER" id="PTHR11986">
    <property type="entry name" value="AMINOTRANSFERASE CLASS III"/>
    <property type="match status" value="1"/>
</dbReference>
<dbReference type="GO" id="GO:0042802">
    <property type="term" value="F:identical protein binding"/>
    <property type="evidence" value="ECO:0007669"/>
    <property type="project" value="TreeGrafter"/>
</dbReference>
<feature type="non-terminal residue" evidence="4">
    <location>
        <position position="1"/>
    </location>
</feature>
<dbReference type="InterPro" id="IPR005814">
    <property type="entry name" value="Aminotrans_3"/>
</dbReference>
<comment type="caution">
    <text evidence="4">The sequence shown here is derived from an EMBL/GenBank/DDBJ whole genome shotgun (WGS) entry which is preliminary data.</text>
</comment>
<organism evidence="4">
    <name type="scientific">marine sediment metagenome</name>
    <dbReference type="NCBI Taxonomy" id="412755"/>
    <lineage>
        <taxon>unclassified sequences</taxon>
        <taxon>metagenomes</taxon>
        <taxon>ecological metagenomes</taxon>
    </lineage>
</organism>